<feature type="compositionally biased region" description="Polar residues" evidence="1">
    <location>
        <begin position="161"/>
        <end position="178"/>
    </location>
</feature>
<dbReference type="Pfam" id="PF20410">
    <property type="entry name" value="X-Tfes_XVIPCD"/>
    <property type="match status" value="1"/>
</dbReference>
<gene>
    <name evidence="3" type="ORF">OK345_17335</name>
</gene>
<feature type="region of interest" description="Disordered" evidence="1">
    <location>
        <begin position="33"/>
        <end position="68"/>
    </location>
</feature>
<dbReference type="RefSeq" id="WP_265129256.1">
    <property type="nucleotide sequence ID" value="NZ_JAPCHY010000022.1"/>
</dbReference>
<evidence type="ECO:0000256" key="1">
    <source>
        <dbReference type="SAM" id="MobiDB-lite"/>
    </source>
</evidence>
<feature type="compositionally biased region" description="Low complexity" evidence="1">
    <location>
        <begin position="53"/>
        <end position="68"/>
    </location>
</feature>
<keyword evidence="4" id="KW-1185">Reference proteome</keyword>
<organism evidence="3 4">
    <name type="scientific">Xanthomonas chitinilytica</name>
    <dbReference type="NCBI Taxonomy" id="2989819"/>
    <lineage>
        <taxon>Bacteria</taxon>
        <taxon>Pseudomonadati</taxon>
        <taxon>Pseudomonadota</taxon>
        <taxon>Gammaproteobacteria</taxon>
        <taxon>Lysobacterales</taxon>
        <taxon>Lysobacteraceae</taxon>
        <taxon>Xanthomonas</taxon>
    </lineage>
</organism>
<name>A0ABT3K0J4_9XANT</name>
<evidence type="ECO:0000313" key="3">
    <source>
        <dbReference type="EMBL" id="MCW4474252.1"/>
    </source>
</evidence>
<dbReference type="InterPro" id="IPR046519">
    <property type="entry name" value="X-Tfes_XVIPCD"/>
</dbReference>
<dbReference type="EMBL" id="JAPCHY010000022">
    <property type="protein sequence ID" value="MCW4474252.1"/>
    <property type="molecule type" value="Genomic_DNA"/>
</dbReference>
<protein>
    <recommendedName>
        <fullName evidence="2">X-Tfes XVIPCD domain-containing protein</fullName>
    </recommendedName>
</protein>
<feature type="region of interest" description="Disordered" evidence="1">
    <location>
        <begin position="156"/>
        <end position="195"/>
    </location>
</feature>
<feature type="region of interest" description="Disordered" evidence="1">
    <location>
        <begin position="1"/>
        <end position="21"/>
    </location>
</feature>
<evidence type="ECO:0000313" key="4">
    <source>
        <dbReference type="Proteomes" id="UP001209922"/>
    </source>
</evidence>
<evidence type="ECO:0000259" key="2">
    <source>
        <dbReference type="Pfam" id="PF20410"/>
    </source>
</evidence>
<reference evidence="3 4" key="1">
    <citation type="submission" date="2022-10" db="EMBL/GenBank/DDBJ databases">
        <title>Xanthomonas sp. H13-6.</title>
        <authorList>
            <person name="Liu X."/>
            <person name="Deng Z."/>
            <person name="Jiang Y."/>
            <person name="Yu T."/>
            <person name="Ai J."/>
        </authorList>
    </citation>
    <scope>NUCLEOTIDE SEQUENCE [LARGE SCALE GENOMIC DNA]</scope>
    <source>
        <strain evidence="3 4">H13-6</strain>
    </source>
</reference>
<feature type="domain" description="X-Tfes XVIPCD" evidence="2">
    <location>
        <begin position="64"/>
        <end position="164"/>
    </location>
</feature>
<dbReference type="Proteomes" id="UP001209922">
    <property type="component" value="Unassembled WGS sequence"/>
</dbReference>
<comment type="caution">
    <text evidence="3">The sequence shown here is derived from an EMBL/GenBank/DDBJ whole genome shotgun (WGS) entry which is preliminary data.</text>
</comment>
<feature type="compositionally biased region" description="Low complexity" evidence="1">
    <location>
        <begin position="185"/>
        <end position="195"/>
    </location>
</feature>
<sequence length="195" mass="21317">MGDPHLHHTPGTPPPPNMGRLAMLEAIRDWEWSKMASHDENPSPGLADDEALRASPAAAPVPAAPSDPRYAQVRAAVERLDADLGRPWDDNSRNMTASLYALAVEKNLERVDHVLIGKQGTEAQAGENAFVVHGDPKDPAHHRAHMKTLEAVNTPEAASLSRAQELQQDVATREQVQSHAREQEQAQQQRPPISP</sequence>
<proteinExistence type="predicted"/>
<accession>A0ABT3K0J4</accession>